<dbReference type="GO" id="GO:0005737">
    <property type="term" value="C:cytoplasm"/>
    <property type="evidence" value="ECO:0007669"/>
    <property type="project" value="TreeGrafter"/>
</dbReference>
<dbReference type="AlphaFoldDB" id="A0A094ZJJ1"/>
<dbReference type="GO" id="GO:0006014">
    <property type="term" value="P:D-ribose metabolic process"/>
    <property type="evidence" value="ECO:0007669"/>
    <property type="project" value="TreeGrafter"/>
</dbReference>
<evidence type="ECO:0000256" key="3">
    <source>
        <dbReference type="ARBA" id="ARBA00011959"/>
    </source>
</evidence>
<evidence type="ECO:0000313" key="6">
    <source>
        <dbReference type="EMBL" id="KGB33079.1"/>
    </source>
</evidence>
<dbReference type="GO" id="GO:0004751">
    <property type="term" value="F:ribose-5-phosphate isomerase activity"/>
    <property type="evidence" value="ECO:0007669"/>
    <property type="project" value="UniProtKB-EC"/>
</dbReference>
<comment type="similarity">
    <text evidence="2">Belongs to the ribose 5-phosphate isomerase family.</text>
</comment>
<name>A0A094ZJJ1_SCHHA</name>
<dbReference type="EMBL" id="KL250531">
    <property type="protein sequence ID" value="KGB33079.1"/>
    <property type="molecule type" value="Genomic_DNA"/>
</dbReference>
<dbReference type="PANTHER" id="PTHR11934:SF0">
    <property type="entry name" value="RIBOSE-5-PHOSPHATE ISOMERASE"/>
    <property type="match status" value="1"/>
</dbReference>
<evidence type="ECO:0000256" key="4">
    <source>
        <dbReference type="ARBA" id="ARBA00023235"/>
    </source>
</evidence>
<dbReference type="GO" id="GO:0009052">
    <property type="term" value="P:pentose-phosphate shunt, non-oxidative branch"/>
    <property type="evidence" value="ECO:0007669"/>
    <property type="project" value="InterPro"/>
</dbReference>
<protein>
    <recommendedName>
        <fullName evidence="3">ribose-5-phosphate isomerase</fullName>
        <ecNumber evidence="3">5.3.1.6</ecNumber>
    </recommendedName>
    <alternativeName>
        <fullName evidence="5">Phosphoriboisomerase</fullName>
    </alternativeName>
</protein>
<gene>
    <name evidence="6" type="ORF">MS3_01235</name>
</gene>
<dbReference type="Gene3D" id="3.40.50.1360">
    <property type="match status" value="2"/>
</dbReference>
<evidence type="ECO:0000256" key="1">
    <source>
        <dbReference type="ARBA" id="ARBA00004988"/>
    </source>
</evidence>
<comment type="pathway">
    <text evidence="1">Carbohydrate degradation; pentose phosphate pathway; D-ribose 5-phosphate from D-ribulose 5-phosphate (non-oxidative stage): step 1/1.</text>
</comment>
<organism evidence="6">
    <name type="scientific">Schistosoma haematobium</name>
    <name type="common">Blood fluke</name>
    <dbReference type="NCBI Taxonomy" id="6185"/>
    <lineage>
        <taxon>Eukaryota</taxon>
        <taxon>Metazoa</taxon>
        <taxon>Spiralia</taxon>
        <taxon>Lophotrochozoa</taxon>
        <taxon>Platyhelminthes</taxon>
        <taxon>Trematoda</taxon>
        <taxon>Digenea</taxon>
        <taxon>Strigeidida</taxon>
        <taxon>Schistosomatoidea</taxon>
        <taxon>Schistosomatidae</taxon>
        <taxon>Schistosoma</taxon>
    </lineage>
</organism>
<dbReference type="InterPro" id="IPR004788">
    <property type="entry name" value="Ribose5P_isomerase_type_A"/>
</dbReference>
<evidence type="ECO:0000256" key="5">
    <source>
        <dbReference type="ARBA" id="ARBA00029734"/>
    </source>
</evidence>
<accession>A0A094ZJJ1</accession>
<dbReference type="UniPathway" id="UPA00115">
    <property type="reaction ID" value="UER00412"/>
</dbReference>
<evidence type="ECO:0000256" key="2">
    <source>
        <dbReference type="ARBA" id="ARBA00008088"/>
    </source>
</evidence>
<dbReference type="STRING" id="6185.A0A094ZJJ1"/>
<dbReference type="SUPFAM" id="SSF100950">
    <property type="entry name" value="NagB/RpiA/CoA transferase-like"/>
    <property type="match status" value="1"/>
</dbReference>
<dbReference type="InterPro" id="IPR037171">
    <property type="entry name" value="NagB/RpiA_transferase-like"/>
</dbReference>
<dbReference type="PANTHER" id="PTHR11934">
    <property type="entry name" value="RIBOSE-5-PHOSPHATE ISOMERASE"/>
    <property type="match status" value="1"/>
</dbReference>
<reference evidence="6" key="1">
    <citation type="journal article" date="2012" name="Nat. Genet.">
        <title>Whole-genome sequence of Schistosoma haematobium.</title>
        <authorList>
            <person name="Young N.D."/>
            <person name="Jex A.R."/>
            <person name="Li B."/>
            <person name="Liu S."/>
            <person name="Yang L."/>
            <person name="Xiong Z."/>
            <person name="Li Y."/>
            <person name="Cantacessi C."/>
            <person name="Hall R.S."/>
            <person name="Xu X."/>
            <person name="Chen F."/>
            <person name="Wu X."/>
            <person name="Zerlotini A."/>
            <person name="Oliveira G."/>
            <person name="Hofmann A."/>
            <person name="Zhang G."/>
            <person name="Fang X."/>
            <person name="Kang Y."/>
            <person name="Campbell B.E."/>
            <person name="Loukas A."/>
            <person name="Ranganathan S."/>
            <person name="Rollinson D."/>
            <person name="Rinaldi G."/>
            <person name="Brindley P.J."/>
            <person name="Yang H."/>
            <person name="Wang J."/>
            <person name="Wang J."/>
            <person name="Gasser R.B."/>
        </authorList>
    </citation>
    <scope>NUCLEOTIDE SEQUENCE [LARGE SCALE GENOMIC DNA]</scope>
</reference>
<proteinExistence type="inferred from homology"/>
<dbReference type="EC" id="5.3.1.6" evidence="3"/>
<sequence length="120" mass="13166">MTKSDALESAKQIACNSAISDWLKVDNQIIGLGSGTTIKYAVEYIADKVKKENLQIQCIPTSFQIDVTFDGADEVDEHLHLIKGGGGCLLQEKIVASCTKDFIAIVDERQVYLLNIYALT</sequence>
<keyword evidence="4 6" id="KW-0413">Isomerase</keyword>
<dbReference type="Pfam" id="PF06026">
    <property type="entry name" value="Rib_5-P_isom_A"/>
    <property type="match status" value="1"/>
</dbReference>